<evidence type="ECO:0000313" key="2">
    <source>
        <dbReference type="EMBL" id="WXB06649.1"/>
    </source>
</evidence>
<name>A0ABZ2L6T9_9BACT</name>
<gene>
    <name evidence="2" type="ORF">LVJ94_05285</name>
</gene>
<dbReference type="Proteomes" id="UP001374803">
    <property type="component" value="Chromosome"/>
</dbReference>
<dbReference type="SUPFAM" id="SSF48208">
    <property type="entry name" value="Six-hairpin glycosidases"/>
    <property type="match status" value="1"/>
</dbReference>
<evidence type="ECO:0000256" key="1">
    <source>
        <dbReference type="SAM" id="SignalP"/>
    </source>
</evidence>
<dbReference type="RefSeq" id="WP_394836302.1">
    <property type="nucleotide sequence ID" value="NZ_CP089983.1"/>
</dbReference>
<dbReference type="Gene3D" id="1.50.10.10">
    <property type="match status" value="1"/>
</dbReference>
<organism evidence="2 3">
    <name type="scientific">Pendulispora rubella</name>
    <dbReference type="NCBI Taxonomy" id="2741070"/>
    <lineage>
        <taxon>Bacteria</taxon>
        <taxon>Pseudomonadati</taxon>
        <taxon>Myxococcota</taxon>
        <taxon>Myxococcia</taxon>
        <taxon>Myxococcales</taxon>
        <taxon>Sorangiineae</taxon>
        <taxon>Pendulisporaceae</taxon>
        <taxon>Pendulispora</taxon>
    </lineage>
</organism>
<evidence type="ECO:0000313" key="3">
    <source>
        <dbReference type="Proteomes" id="UP001374803"/>
    </source>
</evidence>
<feature type="chain" id="PRO_5047078611" description="CBM6 domain-containing protein" evidence="1">
    <location>
        <begin position="24"/>
        <end position="651"/>
    </location>
</feature>
<sequence>MRRISPSCLLASVLLGSVSPVAADAHHETSASPRPALAISDPGFEQGGAGWTFSTGTGVATNYPHGGTRLAYLDSGAGKALRQSISVAASGTYDFSTWAATGGPNGLFVIRLNGEAAAAVILPNRTWYSRSSISRIALERGDVLELAFESGDGWVNVDDLMISPSAPANPMISSSNRKIVEMFDWAKYKANTWAQLPGTVGPLNVDENNLSGTGTAAYVASYWAGYANRSAYYSRDMAHQLVGAAVLGLSAENKTMLRAFAASASAEHVYFPVWAFNFDAKTYLSIDYRSPTNFVREVPAPFELVEKANEAYRWSGDSAYVNDPVLWNFYLHTTNEFITLHDSLQPNGVAEGTGNGIFAGSASYDEQSSERLAEAGDGIASQYQAYLAMVSLARSKGDRTLAATYDQKAAALKEYFNSTWSGAGSGANMIRAYGIDGTPVTGWGRENSGFMAMKQIIDPGPRNEAYLDYIDQQTNGSGRPSNIESLTYLPDIFFKNHRHDTAWKWMNYIYDQKDVQHVNGRQGANGDYPEVSFTLLSQTIQGLMGVAPDAPSHTVTTQSRLPTEMAWLEAHGLRIGRSAFTLRHDGAIKSTLTNASGTETYTWEARFVGVYRTVTVNGRTRAGQTKTVHGVTYTYAMIPMAPGASASAAVQ</sequence>
<protein>
    <recommendedName>
        <fullName evidence="4">CBM6 domain-containing protein</fullName>
    </recommendedName>
</protein>
<reference evidence="2" key="1">
    <citation type="submission" date="2021-12" db="EMBL/GenBank/DDBJ databases">
        <title>Discovery of the Pendulisporaceae a myxobacterial family with distinct sporulation behavior and unique specialized metabolism.</title>
        <authorList>
            <person name="Garcia R."/>
            <person name="Popoff A."/>
            <person name="Bader C.D."/>
            <person name="Loehr J."/>
            <person name="Walesch S."/>
            <person name="Walt C."/>
            <person name="Boldt J."/>
            <person name="Bunk B."/>
            <person name="Haeckl F.J.F.P.J."/>
            <person name="Gunesch A.P."/>
            <person name="Birkelbach J."/>
            <person name="Nuebel U."/>
            <person name="Pietschmann T."/>
            <person name="Bach T."/>
            <person name="Mueller R."/>
        </authorList>
    </citation>
    <scope>NUCLEOTIDE SEQUENCE</scope>
    <source>
        <strain evidence="2">MSr11367</strain>
    </source>
</reference>
<dbReference type="EMBL" id="CP089983">
    <property type="protein sequence ID" value="WXB06649.1"/>
    <property type="molecule type" value="Genomic_DNA"/>
</dbReference>
<dbReference type="SUPFAM" id="SSF49785">
    <property type="entry name" value="Galactose-binding domain-like"/>
    <property type="match status" value="1"/>
</dbReference>
<accession>A0ABZ2L6T9</accession>
<evidence type="ECO:0008006" key="4">
    <source>
        <dbReference type="Google" id="ProtNLM"/>
    </source>
</evidence>
<feature type="signal peptide" evidence="1">
    <location>
        <begin position="1"/>
        <end position="23"/>
    </location>
</feature>
<dbReference type="InterPro" id="IPR012341">
    <property type="entry name" value="6hp_glycosidase-like_sf"/>
</dbReference>
<keyword evidence="1" id="KW-0732">Signal</keyword>
<keyword evidence="3" id="KW-1185">Reference proteome</keyword>
<dbReference type="InterPro" id="IPR008979">
    <property type="entry name" value="Galactose-bd-like_sf"/>
</dbReference>
<dbReference type="InterPro" id="IPR008928">
    <property type="entry name" value="6-hairpin_glycosidase_sf"/>
</dbReference>
<proteinExistence type="predicted"/>
<dbReference type="Gene3D" id="2.60.120.260">
    <property type="entry name" value="Galactose-binding domain-like"/>
    <property type="match status" value="1"/>
</dbReference>